<dbReference type="GO" id="GO:0044027">
    <property type="term" value="P:negative regulation of gene expression via chromosomal CpG island methylation"/>
    <property type="evidence" value="ECO:0007669"/>
    <property type="project" value="TreeGrafter"/>
</dbReference>
<name>A0A7C8IJD3_9PLEO</name>
<dbReference type="GO" id="GO:0005634">
    <property type="term" value="C:nucleus"/>
    <property type="evidence" value="ECO:0007669"/>
    <property type="project" value="UniProtKB-SubCell"/>
</dbReference>
<keyword evidence="7" id="KW-0539">Nucleus</keyword>
<evidence type="ECO:0000256" key="2">
    <source>
        <dbReference type="ARBA" id="ARBA00011975"/>
    </source>
</evidence>
<dbReference type="EMBL" id="JAADJZ010000001">
    <property type="protein sequence ID" value="KAF2877853.1"/>
    <property type="molecule type" value="Genomic_DNA"/>
</dbReference>
<keyword evidence="3 8" id="KW-0489">Methyltransferase</keyword>
<evidence type="ECO:0000256" key="9">
    <source>
        <dbReference type="SAM" id="MobiDB-lite"/>
    </source>
</evidence>
<dbReference type="InterPro" id="IPR001025">
    <property type="entry name" value="BAH_dom"/>
</dbReference>
<evidence type="ECO:0000256" key="6">
    <source>
        <dbReference type="ARBA" id="ARBA00023125"/>
    </source>
</evidence>
<feature type="region of interest" description="Disordered" evidence="9">
    <location>
        <begin position="1027"/>
        <end position="1065"/>
    </location>
</feature>
<evidence type="ECO:0000256" key="8">
    <source>
        <dbReference type="PROSITE-ProRule" id="PRU01016"/>
    </source>
</evidence>
<dbReference type="InterPro" id="IPR001525">
    <property type="entry name" value="C5_MeTfrase"/>
</dbReference>
<dbReference type="GO" id="GO:0003886">
    <property type="term" value="F:DNA (cytosine-5-)-methyltransferase activity"/>
    <property type="evidence" value="ECO:0007669"/>
    <property type="project" value="UniProtKB-EC"/>
</dbReference>
<dbReference type="InterPro" id="IPR029063">
    <property type="entry name" value="SAM-dependent_MTases_sf"/>
</dbReference>
<dbReference type="GO" id="GO:0003677">
    <property type="term" value="F:DNA binding"/>
    <property type="evidence" value="ECO:0007669"/>
    <property type="project" value="UniProtKB-KW"/>
</dbReference>
<dbReference type="EC" id="2.1.1.37" evidence="2"/>
<keyword evidence="5 8" id="KW-0949">S-adenosyl-L-methionine</keyword>
<dbReference type="SUPFAM" id="SSF53335">
    <property type="entry name" value="S-adenosyl-L-methionine-dependent methyltransferases"/>
    <property type="match status" value="1"/>
</dbReference>
<evidence type="ECO:0000259" key="10">
    <source>
        <dbReference type="PROSITE" id="PS51038"/>
    </source>
</evidence>
<dbReference type="GO" id="GO:0032259">
    <property type="term" value="P:methylation"/>
    <property type="evidence" value="ECO:0007669"/>
    <property type="project" value="UniProtKB-KW"/>
</dbReference>
<sequence>MKINNGSIPLPNLKPQIQVRPKPADYASSHATNWLPPQPVVSEREALEGLKGEWTTRDDQTPVTFEDYAAKKEILIADLDQFEIFRSPSNAKRGYELTSIHQYRDLSVNGFLSIGGVRYYIELATVKDYSVEGYDDDIDPGTTTYIQTACAHGDDTYDIWYRLKDPCIHYRRFHEPFQWIATFGKHVLDFMSTRDPEINVRLEDFRTTFYTWLSARFRRHPKLQKWLNAFGKTDFRVAFHAYGDYMHYQAFHLSNSKALLAHRIWAECMKADRHVFSQQPLICQKTIATPFVYECFKAMYFGGNLKEMAPTETVRVRRKQRKVAMGFARATAQSYDAPKLYDAPNKKRHWQMDSLKAGDIVGVQPSEKEIDTWGSVDQYWPAYIQRIEPLDDDRVKLIVLWLYRPGDTTISTTKYPYPKELFFSDNCNCTESEILSTDVAQLYTVDWCPITLNTKKDFFIRQKYITQEGAFVTLDRTDLQCECNKTKANPIDRFHRGDCVYVRKGRDGLEPAIVHRIDKATDEITLRRLLRLKEACHSFAGRHEKDVLDNELVLTNQVYTVATKRLAADRACHVRYFRKDQVLSNRIPVPYNRRGNGDLWILSMELDNDGTKLAFIAWAPTDINQGPNYDEGSSLRKLTGLSIFSGGGNFDRGLEEGGAVEFRTAIDISPEAIHTQHANSSAQNANAMNPYCGSVDDYLKAVLAGNTKKALACISEVQFLAAGSPCPGFSSMQQDWRSPESLRNASHVTTFCSFVDVYRPEYAILENVVHMSVTRKGYEKEQVLAQIIGCLVALGYQVNQWIMDSWSYGSAQRRSRLFISIAAPGLPPIIQPWHTHSHPDHVVGRSLGRLSNGLRFGERERYATPFQYVTAGDVTGDLPIIGNGHVQSCVPFPDHRLSGPMSRHDRYLTEHIPTQPAGQGYAEAIKLGQMPQSLRKNWREIGKAYRRINRAGLIPTIKTKVSPQDSRGDAVIHWDEHRTITIQEARRTQAIPDHEVLVGSLSEQWRIIGNGVDRQVALALGLALRQARERQTRTSSPNDSRDDESPLHNAREEYERPTSSTSTASVISVRVPSSFAVSTQQATASRTITSILSRVPKSLVGVLSSNRKRSRENEETTEEPLRLKRVKQTEQPAPVVAPESAPASRQHLRTETVRNKRAPSVECLGSRRTRQSGGAPEYTPAEWNKVPERILKKPAGE</sequence>
<feature type="compositionally biased region" description="Basic and acidic residues" evidence="9">
    <location>
        <begin position="1039"/>
        <end position="1056"/>
    </location>
</feature>
<dbReference type="InterPro" id="IPR043151">
    <property type="entry name" value="BAH_sf"/>
</dbReference>
<dbReference type="AlphaFoldDB" id="A0A7C8IJD3"/>
<feature type="active site" evidence="8">
    <location>
        <position position="726"/>
    </location>
</feature>
<organism evidence="11 12">
    <name type="scientific">Massariosphaeria phaeospora</name>
    <dbReference type="NCBI Taxonomy" id="100035"/>
    <lineage>
        <taxon>Eukaryota</taxon>
        <taxon>Fungi</taxon>
        <taxon>Dikarya</taxon>
        <taxon>Ascomycota</taxon>
        <taxon>Pezizomycotina</taxon>
        <taxon>Dothideomycetes</taxon>
        <taxon>Pleosporomycetidae</taxon>
        <taxon>Pleosporales</taxon>
        <taxon>Pleosporales incertae sedis</taxon>
        <taxon>Massariosphaeria</taxon>
    </lineage>
</organism>
<dbReference type="OrthoDB" id="5376140at2759"/>
<dbReference type="Gene3D" id="3.40.50.150">
    <property type="entry name" value="Vaccinia Virus protein VP39"/>
    <property type="match status" value="1"/>
</dbReference>
<keyword evidence="6" id="KW-0238">DNA-binding</keyword>
<keyword evidence="4 8" id="KW-0808">Transferase</keyword>
<dbReference type="Gene3D" id="2.30.30.490">
    <property type="match status" value="1"/>
</dbReference>
<dbReference type="Proteomes" id="UP000481861">
    <property type="component" value="Unassembled WGS sequence"/>
</dbReference>
<dbReference type="InterPro" id="IPR050390">
    <property type="entry name" value="C5-Methyltransferase"/>
</dbReference>
<dbReference type="GO" id="GO:0003682">
    <property type="term" value="F:chromatin binding"/>
    <property type="evidence" value="ECO:0007669"/>
    <property type="project" value="InterPro"/>
</dbReference>
<comment type="caution">
    <text evidence="11">The sequence shown here is derived from an EMBL/GenBank/DDBJ whole genome shotgun (WGS) entry which is preliminary data.</text>
</comment>
<dbReference type="Gene3D" id="3.90.120.10">
    <property type="entry name" value="DNA Methylase, subunit A, domain 2"/>
    <property type="match status" value="1"/>
</dbReference>
<dbReference type="Pfam" id="PF25423">
    <property type="entry name" value="DUF7893"/>
    <property type="match status" value="1"/>
</dbReference>
<evidence type="ECO:0000256" key="5">
    <source>
        <dbReference type="ARBA" id="ARBA00022691"/>
    </source>
</evidence>
<feature type="compositionally biased region" description="Basic and acidic residues" evidence="9">
    <location>
        <begin position="1185"/>
        <end position="1197"/>
    </location>
</feature>
<evidence type="ECO:0000313" key="12">
    <source>
        <dbReference type="Proteomes" id="UP000481861"/>
    </source>
</evidence>
<dbReference type="PROSITE" id="PS51038">
    <property type="entry name" value="BAH"/>
    <property type="match status" value="1"/>
</dbReference>
<feature type="domain" description="BAH" evidence="10">
    <location>
        <begin position="353"/>
        <end position="475"/>
    </location>
</feature>
<accession>A0A7C8IJD3</accession>
<dbReference type="PANTHER" id="PTHR10629">
    <property type="entry name" value="CYTOSINE-SPECIFIC METHYLTRANSFERASE"/>
    <property type="match status" value="1"/>
</dbReference>
<reference evidence="11 12" key="1">
    <citation type="submission" date="2020-01" db="EMBL/GenBank/DDBJ databases">
        <authorList>
            <consortium name="DOE Joint Genome Institute"/>
            <person name="Haridas S."/>
            <person name="Albert R."/>
            <person name="Binder M."/>
            <person name="Bloem J."/>
            <person name="Labutti K."/>
            <person name="Salamov A."/>
            <person name="Andreopoulos B."/>
            <person name="Baker S.E."/>
            <person name="Barry K."/>
            <person name="Bills G."/>
            <person name="Bluhm B.H."/>
            <person name="Cannon C."/>
            <person name="Castanera R."/>
            <person name="Culley D.E."/>
            <person name="Daum C."/>
            <person name="Ezra D."/>
            <person name="Gonzalez J.B."/>
            <person name="Henrissat B."/>
            <person name="Kuo A."/>
            <person name="Liang C."/>
            <person name="Lipzen A."/>
            <person name="Lutzoni F."/>
            <person name="Magnuson J."/>
            <person name="Mondo S."/>
            <person name="Nolan M."/>
            <person name="Ohm R."/>
            <person name="Pangilinan J."/>
            <person name="Park H.-J.H."/>
            <person name="Ramirez L."/>
            <person name="Alfaro M."/>
            <person name="Sun H."/>
            <person name="Tritt A."/>
            <person name="Yoshinaga Y."/>
            <person name="Zwiers L.-H.L."/>
            <person name="Turgeon B.G."/>
            <person name="Goodwin S.B."/>
            <person name="Spatafora J.W."/>
            <person name="Crous P.W."/>
            <person name="Grigoriev I.V."/>
        </authorList>
    </citation>
    <scope>NUCLEOTIDE SEQUENCE [LARGE SCALE GENOMIC DNA]</scope>
    <source>
        <strain evidence="11 12">CBS 611.86</strain>
    </source>
</reference>
<comment type="subcellular location">
    <subcellularLocation>
        <location evidence="1">Nucleus</location>
    </subcellularLocation>
</comment>
<protein>
    <recommendedName>
        <fullName evidence="2">DNA (cytosine-5-)-methyltransferase</fullName>
        <ecNumber evidence="2">2.1.1.37</ecNumber>
    </recommendedName>
</protein>
<evidence type="ECO:0000256" key="3">
    <source>
        <dbReference type="ARBA" id="ARBA00022603"/>
    </source>
</evidence>
<comment type="similarity">
    <text evidence="8">Belongs to the class I-like SAM-binding methyltransferase superfamily. C5-methyltransferase family.</text>
</comment>
<dbReference type="Pfam" id="PF00145">
    <property type="entry name" value="DNA_methylase"/>
    <property type="match status" value="1"/>
</dbReference>
<evidence type="ECO:0000313" key="11">
    <source>
        <dbReference type="EMBL" id="KAF2877853.1"/>
    </source>
</evidence>
<gene>
    <name evidence="11" type="ORF">BDV95DRAFT_588874</name>
</gene>
<feature type="compositionally biased region" description="Low complexity" evidence="9">
    <location>
        <begin position="1132"/>
        <end position="1144"/>
    </location>
</feature>
<evidence type="ECO:0000256" key="1">
    <source>
        <dbReference type="ARBA" id="ARBA00004123"/>
    </source>
</evidence>
<feature type="region of interest" description="Disordered" evidence="9">
    <location>
        <begin position="1128"/>
        <end position="1197"/>
    </location>
</feature>
<evidence type="ECO:0000256" key="4">
    <source>
        <dbReference type="ARBA" id="ARBA00022679"/>
    </source>
</evidence>
<dbReference type="PANTHER" id="PTHR10629:SF54">
    <property type="entry name" value="DNA METHYLTRANSFERASE DIM-2"/>
    <property type="match status" value="1"/>
</dbReference>
<proteinExistence type="inferred from homology"/>
<evidence type="ECO:0000256" key="7">
    <source>
        <dbReference type="ARBA" id="ARBA00023242"/>
    </source>
</evidence>
<dbReference type="PROSITE" id="PS51679">
    <property type="entry name" value="SAM_MT_C5"/>
    <property type="match status" value="1"/>
</dbReference>
<dbReference type="PRINTS" id="PR00105">
    <property type="entry name" value="C5METTRFRASE"/>
</dbReference>
<dbReference type="InterPro" id="IPR057215">
    <property type="entry name" value="DUF7893"/>
</dbReference>
<keyword evidence="12" id="KW-1185">Reference proteome</keyword>